<reference evidence="2 3" key="1">
    <citation type="submission" date="2020-01" db="EMBL/GenBank/DDBJ databases">
        <title>Insect and environment-associated Actinomycetes.</title>
        <authorList>
            <person name="Currrie C."/>
            <person name="Chevrette M."/>
            <person name="Carlson C."/>
            <person name="Stubbendieck R."/>
            <person name="Wendt-Pienkowski E."/>
        </authorList>
    </citation>
    <scope>NUCLEOTIDE SEQUENCE [LARGE SCALE GENOMIC DNA]</scope>
    <source>
        <strain evidence="2 3">SID7903</strain>
    </source>
</reference>
<dbReference type="InterPro" id="IPR008254">
    <property type="entry name" value="Flavodoxin/NO_synth"/>
</dbReference>
<dbReference type="Gene3D" id="3.40.50.360">
    <property type="match status" value="1"/>
</dbReference>
<dbReference type="SUPFAM" id="SSF52218">
    <property type="entry name" value="Flavoproteins"/>
    <property type="match status" value="1"/>
</dbReference>
<dbReference type="RefSeq" id="WP_164216879.1">
    <property type="nucleotide sequence ID" value="NZ_JAAGMS010000065.1"/>
</dbReference>
<name>A0A7K3R601_STRAQ</name>
<accession>A0A7K3R601</accession>
<sequence length="241" mass="25179">MGVPVKDDRTSLVHPETDTTVKVAVIYHSATGHVADIARELSDAAEKAGAEVRLRKVAELEPLRSVAPLPARVANATATADPSVAAVGDVLWADAVLLGSPTRFGNIAAQLTRFIESLGGAWKRGALADKIYSGFTSTASAHGGNESTLLALMNSFHHFGGIVVTPGFTHPDKFVDGNPYGTAHHDGNGTLPVGDVTRNAARVQAERVVRLAGVLKAPYVRPTAHRPVASRLSTGAAERSA</sequence>
<dbReference type="GO" id="GO:0003955">
    <property type="term" value="F:NAD(P)H dehydrogenase (quinone) activity"/>
    <property type="evidence" value="ECO:0007669"/>
    <property type="project" value="TreeGrafter"/>
</dbReference>
<gene>
    <name evidence="2" type="ORF">G3I58_06255</name>
</gene>
<evidence type="ECO:0000313" key="3">
    <source>
        <dbReference type="Proteomes" id="UP000470951"/>
    </source>
</evidence>
<evidence type="ECO:0000313" key="2">
    <source>
        <dbReference type="EMBL" id="NEB97604.1"/>
    </source>
</evidence>
<organism evidence="2 3">
    <name type="scientific">Streptomyces anulatus</name>
    <name type="common">Streptomyces chrysomallus</name>
    <dbReference type="NCBI Taxonomy" id="1892"/>
    <lineage>
        <taxon>Bacteria</taxon>
        <taxon>Bacillati</taxon>
        <taxon>Actinomycetota</taxon>
        <taxon>Actinomycetes</taxon>
        <taxon>Kitasatosporales</taxon>
        <taxon>Streptomycetaceae</taxon>
        <taxon>Streptomyces</taxon>
    </lineage>
</organism>
<dbReference type="GO" id="GO:0010181">
    <property type="term" value="F:FMN binding"/>
    <property type="evidence" value="ECO:0007669"/>
    <property type="project" value="InterPro"/>
</dbReference>
<proteinExistence type="predicted"/>
<dbReference type="EMBL" id="JAAGMS010000065">
    <property type="protein sequence ID" value="NEB97604.1"/>
    <property type="molecule type" value="Genomic_DNA"/>
</dbReference>
<feature type="domain" description="Flavodoxin-like" evidence="1">
    <location>
        <begin position="23"/>
        <end position="201"/>
    </location>
</feature>
<dbReference type="AlphaFoldDB" id="A0A7K3R601"/>
<dbReference type="Proteomes" id="UP000470951">
    <property type="component" value="Unassembled WGS sequence"/>
</dbReference>
<dbReference type="PANTHER" id="PTHR30546:SF23">
    <property type="entry name" value="FLAVOPROTEIN-LIKE PROTEIN YCP4-RELATED"/>
    <property type="match status" value="1"/>
</dbReference>
<dbReference type="InterPro" id="IPR029039">
    <property type="entry name" value="Flavoprotein-like_sf"/>
</dbReference>
<comment type="caution">
    <text evidence="2">The sequence shown here is derived from an EMBL/GenBank/DDBJ whole genome shotgun (WGS) entry which is preliminary data.</text>
</comment>
<dbReference type="InterPro" id="IPR005025">
    <property type="entry name" value="FMN_Rdtase-like_dom"/>
</dbReference>
<dbReference type="PROSITE" id="PS50902">
    <property type="entry name" value="FLAVODOXIN_LIKE"/>
    <property type="match status" value="1"/>
</dbReference>
<protein>
    <submittedName>
        <fullName evidence="2">NAD(P)H dehydrogenase</fullName>
    </submittedName>
</protein>
<evidence type="ECO:0000259" key="1">
    <source>
        <dbReference type="PROSITE" id="PS50902"/>
    </source>
</evidence>
<dbReference type="GO" id="GO:0016020">
    <property type="term" value="C:membrane"/>
    <property type="evidence" value="ECO:0007669"/>
    <property type="project" value="TreeGrafter"/>
</dbReference>
<dbReference type="Pfam" id="PF03358">
    <property type="entry name" value="FMN_red"/>
    <property type="match status" value="1"/>
</dbReference>
<dbReference type="PANTHER" id="PTHR30546">
    <property type="entry name" value="FLAVODOXIN-RELATED PROTEIN WRBA-RELATED"/>
    <property type="match status" value="1"/>
</dbReference>